<protein>
    <submittedName>
        <fullName evidence="2">Uncharacterized protein</fullName>
    </submittedName>
</protein>
<evidence type="ECO:0000256" key="1">
    <source>
        <dbReference type="SAM" id="MobiDB-lite"/>
    </source>
</evidence>
<sequence>MDKPPPSRPRVLETWRPTTREAFPPQPTLRPIRARHTGAASSRTYNSRVLADPTIPEHLTSPPSNTFAIALFTQRTPTARGVCAVCRMSSPSLTLESDEGAGLAKGDLVRGLMGYLYGREMPFVYDQDEVEVQ</sequence>
<organism evidence="2 3">
    <name type="scientific">Cytospora mali</name>
    <name type="common">Apple Valsa canker fungus</name>
    <name type="synonym">Valsa mali</name>
    <dbReference type="NCBI Taxonomy" id="578113"/>
    <lineage>
        <taxon>Eukaryota</taxon>
        <taxon>Fungi</taxon>
        <taxon>Dikarya</taxon>
        <taxon>Ascomycota</taxon>
        <taxon>Pezizomycotina</taxon>
        <taxon>Sordariomycetes</taxon>
        <taxon>Sordariomycetidae</taxon>
        <taxon>Diaporthales</taxon>
        <taxon>Cytosporaceae</taxon>
        <taxon>Cytospora</taxon>
    </lineage>
</organism>
<dbReference type="EMBL" id="KN714666">
    <property type="protein sequence ID" value="KUI52629.1"/>
    <property type="molecule type" value="Genomic_DNA"/>
</dbReference>
<dbReference type="Proteomes" id="UP000078576">
    <property type="component" value="Unassembled WGS sequence"/>
</dbReference>
<dbReference type="OrthoDB" id="5243768at2759"/>
<keyword evidence="3" id="KW-1185">Reference proteome</keyword>
<proteinExistence type="predicted"/>
<feature type="compositionally biased region" description="Basic and acidic residues" evidence="1">
    <location>
        <begin position="1"/>
        <end position="13"/>
    </location>
</feature>
<evidence type="ECO:0000313" key="3">
    <source>
        <dbReference type="Proteomes" id="UP000078576"/>
    </source>
</evidence>
<evidence type="ECO:0000313" key="2">
    <source>
        <dbReference type="EMBL" id="KUI52629.1"/>
    </source>
</evidence>
<accession>A0A194ULU2</accession>
<reference evidence="3" key="1">
    <citation type="submission" date="2014-12" db="EMBL/GenBank/DDBJ databases">
        <title>Genome Sequence of Valsa Canker Pathogens Uncovers a Specific Adaption of Colonization on Woody Bark.</title>
        <authorList>
            <person name="Yin Z."/>
            <person name="Liu H."/>
            <person name="Gao X."/>
            <person name="Li Z."/>
            <person name="Song N."/>
            <person name="Ke X."/>
            <person name="Dai Q."/>
            <person name="Wu Y."/>
            <person name="Sun Y."/>
            <person name="Xu J.-R."/>
            <person name="Kang Z.K."/>
            <person name="Wang L."/>
            <person name="Huang L."/>
        </authorList>
    </citation>
    <scope>NUCLEOTIDE SEQUENCE [LARGE SCALE GENOMIC DNA]</scope>
    <source>
        <strain evidence="3">SXYL134</strain>
    </source>
</reference>
<gene>
    <name evidence="2" type="ORF">VP1G_00177</name>
</gene>
<feature type="region of interest" description="Disordered" evidence="1">
    <location>
        <begin position="1"/>
        <end position="47"/>
    </location>
</feature>
<name>A0A194ULU2_CYTMA</name>
<dbReference type="AlphaFoldDB" id="A0A194ULU2"/>